<accession>A0A250K0H8</accession>
<gene>
    <name evidence="2" type="ORF">MYMAC_005245</name>
</gene>
<name>A0A250K0H8_9BACT</name>
<evidence type="ECO:0000313" key="2">
    <source>
        <dbReference type="EMBL" id="ATB49595.1"/>
    </source>
</evidence>
<feature type="transmembrane region" description="Helical" evidence="1">
    <location>
        <begin position="192"/>
        <end position="213"/>
    </location>
</feature>
<protein>
    <submittedName>
        <fullName evidence="2">Uncharacterized protein</fullName>
    </submittedName>
</protein>
<keyword evidence="1" id="KW-0472">Membrane</keyword>
<feature type="transmembrane region" description="Helical" evidence="1">
    <location>
        <begin position="65"/>
        <end position="85"/>
    </location>
</feature>
<keyword evidence="1" id="KW-1133">Transmembrane helix</keyword>
<evidence type="ECO:0000256" key="1">
    <source>
        <dbReference type="SAM" id="Phobius"/>
    </source>
</evidence>
<evidence type="ECO:0000313" key="3">
    <source>
        <dbReference type="Proteomes" id="UP000217343"/>
    </source>
</evidence>
<dbReference type="EMBL" id="CP022203">
    <property type="protein sequence ID" value="ATB49595.1"/>
    <property type="molecule type" value="Genomic_DNA"/>
</dbReference>
<dbReference type="KEGG" id="mmas:MYMAC_005245"/>
<sequence>MLVVTWALELTLGTALVIHPVLGTAVRANSGPTPTDFLTAMDVGGNSVSIVGGSNFSPQTGTFKFFFLFNSLLGLSVASLALTYLMQIDSALQRRNALRLRVYLFSAQREDAAELIARLGPRGQFQAGYSNLSELSGAVAAMKEIHRFYPVLFYFRFPVTYYSVSSISTVGLDAVSLIRSALDEREYGWLRAASRLTVTSLAAAFLPGGALSIQGRRARR</sequence>
<reference evidence="2 3" key="1">
    <citation type="submission" date="2017-06" db="EMBL/GenBank/DDBJ databases">
        <title>Sequencing and comparative analysis of myxobacterial genomes.</title>
        <authorList>
            <person name="Rupp O."/>
            <person name="Goesmann A."/>
            <person name="Sogaard-Andersen L."/>
        </authorList>
    </citation>
    <scope>NUCLEOTIDE SEQUENCE [LARGE SCALE GENOMIC DNA]</scope>
    <source>
        <strain evidence="2 3">DSM 14697</strain>
    </source>
</reference>
<feature type="transmembrane region" description="Helical" evidence="1">
    <location>
        <begin position="151"/>
        <end position="172"/>
    </location>
</feature>
<keyword evidence="3" id="KW-1185">Reference proteome</keyword>
<proteinExistence type="predicted"/>
<organism evidence="2 3">
    <name type="scientific">Corallococcus macrosporus DSM 14697</name>
    <dbReference type="NCBI Taxonomy" id="1189310"/>
    <lineage>
        <taxon>Bacteria</taxon>
        <taxon>Pseudomonadati</taxon>
        <taxon>Myxococcota</taxon>
        <taxon>Myxococcia</taxon>
        <taxon>Myxococcales</taxon>
        <taxon>Cystobacterineae</taxon>
        <taxon>Myxococcaceae</taxon>
        <taxon>Corallococcus</taxon>
    </lineage>
</organism>
<dbReference type="AlphaFoldDB" id="A0A250K0H8"/>
<dbReference type="Proteomes" id="UP000217343">
    <property type="component" value="Chromosome"/>
</dbReference>
<keyword evidence="1" id="KW-0812">Transmembrane</keyword>